<organism evidence="3 4">
    <name type="scientific">Parafrankia irregularis</name>
    <dbReference type="NCBI Taxonomy" id="795642"/>
    <lineage>
        <taxon>Bacteria</taxon>
        <taxon>Bacillati</taxon>
        <taxon>Actinomycetota</taxon>
        <taxon>Actinomycetes</taxon>
        <taxon>Frankiales</taxon>
        <taxon>Frankiaceae</taxon>
        <taxon>Parafrankia</taxon>
    </lineage>
</organism>
<keyword evidence="2" id="KW-0812">Transmembrane</keyword>
<dbReference type="RefSeq" id="WP_091282194.1">
    <property type="nucleotide sequence ID" value="NZ_FAOZ01000021.1"/>
</dbReference>
<dbReference type="Proteomes" id="UP000198802">
    <property type="component" value="Unassembled WGS sequence"/>
</dbReference>
<feature type="region of interest" description="Disordered" evidence="1">
    <location>
        <begin position="49"/>
        <end position="125"/>
    </location>
</feature>
<proteinExistence type="predicted"/>
<sequence>MDDTSGGVRLAAEIGTGTSGALVVFVLILASAGLFVLLSKSLRRMRANVENGEFGRPRGDLTNRGEAVGDPAAGALATAERGAEGAAAASASAAAPAKGAKGAKEKLPRQRGRQGTAEDTGTGSV</sequence>
<protein>
    <submittedName>
        <fullName evidence="3">Uncharacterized protein</fullName>
    </submittedName>
</protein>
<reference evidence="4" key="1">
    <citation type="submission" date="2015-11" db="EMBL/GenBank/DDBJ databases">
        <authorList>
            <person name="Varghese N."/>
        </authorList>
    </citation>
    <scope>NUCLEOTIDE SEQUENCE [LARGE SCALE GENOMIC DNA]</scope>
    <source>
        <strain evidence="4">DSM 45899</strain>
    </source>
</reference>
<evidence type="ECO:0000313" key="4">
    <source>
        <dbReference type="Proteomes" id="UP000198802"/>
    </source>
</evidence>
<dbReference type="EMBL" id="FAOZ01000021">
    <property type="protein sequence ID" value="CUU58698.1"/>
    <property type="molecule type" value="Genomic_DNA"/>
</dbReference>
<gene>
    <name evidence="3" type="ORF">Ga0074812_12174</name>
</gene>
<keyword evidence="4" id="KW-1185">Reference proteome</keyword>
<feature type="compositionally biased region" description="Basic and acidic residues" evidence="1">
    <location>
        <begin position="53"/>
        <end position="63"/>
    </location>
</feature>
<keyword evidence="2" id="KW-1133">Transmembrane helix</keyword>
<evidence type="ECO:0000256" key="1">
    <source>
        <dbReference type="SAM" id="MobiDB-lite"/>
    </source>
</evidence>
<evidence type="ECO:0000256" key="2">
    <source>
        <dbReference type="SAM" id="Phobius"/>
    </source>
</evidence>
<name>A0A0S4QW42_9ACTN</name>
<feature type="compositionally biased region" description="Low complexity" evidence="1">
    <location>
        <begin position="72"/>
        <end position="100"/>
    </location>
</feature>
<evidence type="ECO:0000313" key="3">
    <source>
        <dbReference type="EMBL" id="CUU58698.1"/>
    </source>
</evidence>
<feature type="transmembrane region" description="Helical" evidence="2">
    <location>
        <begin position="20"/>
        <end position="38"/>
    </location>
</feature>
<dbReference type="AlphaFoldDB" id="A0A0S4QW42"/>
<keyword evidence="2" id="KW-0472">Membrane</keyword>
<accession>A0A0S4QW42</accession>